<evidence type="ECO:0000313" key="5">
    <source>
        <dbReference type="Proteomes" id="UP000650081"/>
    </source>
</evidence>
<organism evidence="4 5">
    <name type="scientific">Neolewinella lacunae</name>
    <dbReference type="NCBI Taxonomy" id="1517758"/>
    <lineage>
        <taxon>Bacteria</taxon>
        <taxon>Pseudomonadati</taxon>
        <taxon>Bacteroidota</taxon>
        <taxon>Saprospiria</taxon>
        <taxon>Saprospirales</taxon>
        <taxon>Lewinellaceae</taxon>
        <taxon>Neolewinella</taxon>
    </lineage>
</organism>
<feature type="active site" description="O-isoaspartyl threonine intermediate" evidence="1">
    <location>
        <position position="36"/>
    </location>
</feature>
<dbReference type="PRINTS" id="PR00139">
    <property type="entry name" value="ASNGLNASE"/>
</dbReference>
<dbReference type="InterPro" id="IPR027474">
    <property type="entry name" value="L-asparaginase_N"/>
</dbReference>
<dbReference type="InterPro" id="IPR036152">
    <property type="entry name" value="Asp/glu_Ase-like_sf"/>
</dbReference>
<dbReference type="PROSITE" id="PS51732">
    <property type="entry name" value="ASN_GLN_ASE_3"/>
    <property type="match status" value="1"/>
</dbReference>
<dbReference type="PIRSF" id="PIRSF500176">
    <property type="entry name" value="L_ASNase"/>
    <property type="match status" value="1"/>
</dbReference>
<dbReference type="SUPFAM" id="SSF53774">
    <property type="entry name" value="Glutaminase/Asparaginase"/>
    <property type="match status" value="1"/>
</dbReference>
<proteinExistence type="predicted"/>
<evidence type="ECO:0000256" key="2">
    <source>
        <dbReference type="PIRSR" id="PIRSR001220-2"/>
    </source>
</evidence>
<comment type="caution">
    <text evidence="4">The sequence shown here is derived from an EMBL/GenBank/DDBJ whole genome shotgun (WGS) entry which is preliminary data.</text>
</comment>
<keyword evidence="5" id="KW-1185">Reference proteome</keyword>
<gene>
    <name evidence="4" type="ORF">H9S92_01110</name>
</gene>
<evidence type="ECO:0000256" key="1">
    <source>
        <dbReference type="PIRSR" id="PIRSR001220-1"/>
    </source>
</evidence>
<dbReference type="Gene3D" id="3.40.50.1170">
    <property type="entry name" value="L-asparaginase, N-terminal domain"/>
    <property type="match status" value="1"/>
</dbReference>
<feature type="binding site" evidence="2">
    <location>
        <position position="78"/>
    </location>
    <ligand>
        <name>substrate</name>
    </ligand>
</feature>
<evidence type="ECO:0000259" key="3">
    <source>
        <dbReference type="Pfam" id="PF00710"/>
    </source>
</evidence>
<protein>
    <submittedName>
        <fullName evidence="4">Asparaginase</fullName>
    </submittedName>
</protein>
<feature type="binding site" evidence="2">
    <location>
        <begin position="107"/>
        <end position="108"/>
    </location>
    <ligand>
        <name>substrate</name>
    </ligand>
</feature>
<sequence length="192" mass="21214">MYPVGCLTFVARPGKPLRSFGHKLLALIQIFVTGGTFDKEYNFVTGQLYFQDSNLPEMLERGRCTLDVNVRTLMMVDSLEITDLDRENIAHNCRGTGTKQILITHGTDTMVKTAEYLAKADIRGKTIVLTGAMIPYAFGSSSDGFFNLGSALAFVQALPAGVYIAMNGRYFTWDGVQKNRSTGYFEAVSPEQ</sequence>
<feature type="domain" description="L-asparaginase N-terminal" evidence="3">
    <location>
        <begin position="28"/>
        <end position="183"/>
    </location>
</feature>
<dbReference type="AlphaFoldDB" id="A0A923PK92"/>
<dbReference type="EMBL" id="JACSIT010000037">
    <property type="protein sequence ID" value="MBC6992748.1"/>
    <property type="molecule type" value="Genomic_DNA"/>
</dbReference>
<dbReference type="InterPro" id="IPR006034">
    <property type="entry name" value="Asparaginase/glutaminase-like"/>
</dbReference>
<accession>A0A923PK92</accession>
<evidence type="ECO:0000313" key="4">
    <source>
        <dbReference type="EMBL" id="MBC6992748.1"/>
    </source>
</evidence>
<dbReference type="Proteomes" id="UP000650081">
    <property type="component" value="Unassembled WGS sequence"/>
</dbReference>
<name>A0A923PK92_9BACT</name>
<reference evidence="4" key="1">
    <citation type="submission" date="2020-08" db="EMBL/GenBank/DDBJ databases">
        <title>Lewinella bacteria from marine environments.</title>
        <authorList>
            <person name="Zhong Y."/>
        </authorList>
    </citation>
    <scope>NUCLEOTIDE SEQUENCE</scope>
    <source>
        <strain evidence="4">KCTC 42187</strain>
    </source>
</reference>
<dbReference type="GO" id="GO:0004067">
    <property type="term" value="F:asparaginase activity"/>
    <property type="evidence" value="ECO:0007669"/>
    <property type="project" value="UniProtKB-UniRule"/>
</dbReference>
<dbReference type="Pfam" id="PF00710">
    <property type="entry name" value="Asparaginase"/>
    <property type="match status" value="1"/>
</dbReference>
<dbReference type="InterPro" id="IPR037152">
    <property type="entry name" value="L-asparaginase_N_sf"/>
</dbReference>
<dbReference type="PIRSF" id="PIRSF001220">
    <property type="entry name" value="L-ASNase_gatD"/>
    <property type="match status" value="1"/>
</dbReference>